<evidence type="ECO:0000256" key="1">
    <source>
        <dbReference type="ARBA" id="ARBA00023002"/>
    </source>
</evidence>
<dbReference type="InterPro" id="IPR036812">
    <property type="entry name" value="NAD(P)_OxRdtase_dom_sf"/>
</dbReference>
<dbReference type="SUPFAM" id="SSF51430">
    <property type="entry name" value="NAD(P)-linked oxidoreductase"/>
    <property type="match status" value="1"/>
</dbReference>
<dbReference type="InterPro" id="IPR050791">
    <property type="entry name" value="Aldo-Keto_reductase"/>
</dbReference>
<dbReference type="Gene3D" id="3.20.20.100">
    <property type="entry name" value="NADP-dependent oxidoreductase domain"/>
    <property type="match status" value="1"/>
</dbReference>
<dbReference type="GO" id="GO:0016491">
    <property type="term" value="F:oxidoreductase activity"/>
    <property type="evidence" value="ECO:0007669"/>
    <property type="project" value="UniProtKB-KW"/>
</dbReference>
<organism evidence="3 4">
    <name type="scientific">Pterulicium gracile</name>
    <dbReference type="NCBI Taxonomy" id="1884261"/>
    <lineage>
        <taxon>Eukaryota</taxon>
        <taxon>Fungi</taxon>
        <taxon>Dikarya</taxon>
        <taxon>Basidiomycota</taxon>
        <taxon>Agaricomycotina</taxon>
        <taxon>Agaricomycetes</taxon>
        <taxon>Agaricomycetidae</taxon>
        <taxon>Agaricales</taxon>
        <taxon>Pleurotineae</taxon>
        <taxon>Pterulaceae</taxon>
        <taxon>Pterulicium</taxon>
    </lineage>
</organism>
<evidence type="ECO:0000313" key="4">
    <source>
        <dbReference type="Proteomes" id="UP000305067"/>
    </source>
</evidence>
<sequence length="344" mass="37868">MRTIALSKDVLVGEIGYGLMGLTWRPNPPSEEQAFKAMKAALVQGCNFWNAGEFYGTAENNSLTLLKNYFTKYPEDADKVVLSMKGCLDPQTLVPNCTPAGLRSSVENCIRLLPPSIKTIDFFEPARLDPSVAVEETVATLVELINEGKIKHGYMLSEVRGSTIRRAHKIHPVSGVEVELSVWEMEVLGEEHGAAAVCAELGVPLVAYSPIGRGMLTGEIRSHDDIPEGDFRKHSPRFQPDVFSVNIKLVDELQKLAVKKGVSSSQLAISWVLARRRYFKSSSSDQLTVIPIPGSSFEGRVVENASAKDVEWTEEDEKEVSRILGVFEVKGGRYPEGATKFLAQ</sequence>
<gene>
    <name evidence="3" type="ORF">BDV98DRAFT_613068</name>
</gene>
<dbReference type="AlphaFoldDB" id="A0A5C3QF06"/>
<keyword evidence="1" id="KW-0560">Oxidoreductase</keyword>
<dbReference type="OrthoDB" id="37537at2759"/>
<accession>A0A5C3QF06</accession>
<dbReference type="PANTHER" id="PTHR43625:SF78">
    <property type="entry name" value="PYRIDOXAL REDUCTASE-RELATED"/>
    <property type="match status" value="1"/>
</dbReference>
<dbReference type="Proteomes" id="UP000305067">
    <property type="component" value="Unassembled WGS sequence"/>
</dbReference>
<dbReference type="PANTHER" id="PTHR43625">
    <property type="entry name" value="AFLATOXIN B1 ALDEHYDE REDUCTASE"/>
    <property type="match status" value="1"/>
</dbReference>
<evidence type="ECO:0000313" key="3">
    <source>
        <dbReference type="EMBL" id="TFL00302.1"/>
    </source>
</evidence>
<proteinExistence type="predicted"/>
<name>A0A5C3QF06_9AGAR</name>
<dbReference type="EMBL" id="ML178829">
    <property type="protein sequence ID" value="TFL00302.1"/>
    <property type="molecule type" value="Genomic_DNA"/>
</dbReference>
<keyword evidence="4" id="KW-1185">Reference proteome</keyword>
<dbReference type="Pfam" id="PF00248">
    <property type="entry name" value="Aldo_ket_red"/>
    <property type="match status" value="1"/>
</dbReference>
<evidence type="ECO:0000259" key="2">
    <source>
        <dbReference type="Pfam" id="PF00248"/>
    </source>
</evidence>
<dbReference type="GO" id="GO:0005737">
    <property type="term" value="C:cytoplasm"/>
    <property type="evidence" value="ECO:0007669"/>
    <property type="project" value="TreeGrafter"/>
</dbReference>
<dbReference type="CDD" id="cd19077">
    <property type="entry name" value="AKR_AKR8A1-2"/>
    <property type="match status" value="1"/>
</dbReference>
<dbReference type="InterPro" id="IPR023210">
    <property type="entry name" value="NADP_OxRdtase_dom"/>
</dbReference>
<dbReference type="STRING" id="1884261.A0A5C3QF06"/>
<feature type="domain" description="NADP-dependent oxidoreductase" evidence="2">
    <location>
        <begin position="14"/>
        <end position="322"/>
    </location>
</feature>
<protein>
    <submittedName>
        <fullName evidence="3">NADP-dependent oxidoreductase domain-containing protein</fullName>
    </submittedName>
</protein>
<reference evidence="3 4" key="1">
    <citation type="journal article" date="2019" name="Nat. Ecol. Evol.">
        <title>Megaphylogeny resolves global patterns of mushroom evolution.</title>
        <authorList>
            <person name="Varga T."/>
            <person name="Krizsan K."/>
            <person name="Foldi C."/>
            <person name="Dima B."/>
            <person name="Sanchez-Garcia M."/>
            <person name="Sanchez-Ramirez S."/>
            <person name="Szollosi G.J."/>
            <person name="Szarkandi J.G."/>
            <person name="Papp V."/>
            <person name="Albert L."/>
            <person name="Andreopoulos W."/>
            <person name="Angelini C."/>
            <person name="Antonin V."/>
            <person name="Barry K.W."/>
            <person name="Bougher N.L."/>
            <person name="Buchanan P."/>
            <person name="Buyck B."/>
            <person name="Bense V."/>
            <person name="Catcheside P."/>
            <person name="Chovatia M."/>
            <person name="Cooper J."/>
            <person name="Damon W."/>
            <person name="Desjardin D."/>
            <person name="Finy P."/>
            <person name="Geml J."/>
            <person name="Haridas S."/>
            <person name="Hughes K."/>
            <person name="Justo A."/>
            <person name="Karasinski D."/>
            <person name="Kautmanova I."/>
            <person name="Kiss B."/>
            <person name="Kocsube S."/>
            <person name="Kotiranta H."/>
            <person name="LaButti K.M."/>
            <person name="Lechner B.E."/>
            <person name="Liimatainen K."/>
            <person name="Lipzen A."/>
            <person name="Lukacs Z."/>
            <person name="Mihaltcheva S."/>
            <person name="Morgado L.N."/>
            <person name="Niskanen T."/>
            <person name="Noordeloos M.E."/>
            <person name="Ohm R.A."/>
            <person name="Ortiz-Santana B."/>
            <person name="Ovrebo C."/>
            <person name="Racz N."/>
            <person name="Riley R."/>
            <person name="Savchenko A."/>
            <person name="Shiryaev A."/>
            <person name="Soop K."/>
            <person name="Spirin V."/>
            <person name="Szebenyi C."/>
            <person name="Tomsovsky M."/>
            <person name="Tulloss R.E."/>
            <person name="Uehling J."/>
            <person name="Grigoriev I.V."/>
            <person name="Vagvolgyi C."/>
            <person name="Papp T."/>
            <person name="Martin F.M."/>
            <person name="Miettinen O."/>
            <person name="Hibbett D.S."/>
            <person name="Nagy L.G."/>
        </authorList>
    </citation>
    <scope>NUCLEOTIDE SEQUENCE [LARGE SCALE GENOMIC DNA]</scope>
    <source>
        <strain evidence="3 4">CBS 309.79</strain>
    </source>
</reference>